<evidence type="ECO:0000313" key="16">
    <source>
        <dbReference type="EMBL" id="MBB6133772.1"/>
    </source>
</evidence>
<dbReference type="RefSeq" id="WP_183553790.1">
    <property type="nucleotide sequence ID" value="NZ_JACHBX010000002.1"/>
</dbReference>
<dbReference type="InterPro" id="IPR036942">
    <property type="entry name" value="Beta-barrel_TonB_sf"/>
</dbReference>
<keyword evidence="13" id="KW-0732">Signal</keyword>
<keyword evidence="5 10" id="KW-0812">Transmembrane</keyword>
<evidence type="ECO:0000256" key="2">
    <source>
        <dbReference type="ARBA" id="ARBA00009810"/>
    </source>
</evidence>
<dbReference type="EMBL" id="JACHBX010000002">
    <property type="protein sequence ID" value="MBB6133772.1"/>
    <property type="molecule type" value="Genomic_DNA"/>
</dbReference>
<evidence type="ECO:0000313" key="17">
    <source>
        <dbReference type="Proteomes" id="UP000540787"/>
    </source>
</evidence>
<dbReference type="GO" id="GO:0044718">
    <property type="term" value="P:siderophore transmembrane transport"/>
    <property type="evidence" value="ECO:0007669"/>
    <property type="project" value="TreeGrafter"/>
</dbReference>
<evidence type="ECO:0000259" key="15">
    <source>
        <dbReference type="Pfam" id="PF07715"/>
    </source>
</evidence>
<dbReference type="PANTHER" id="PTHR30069">
    <property type="entry name" value="TONB-DEPENDENT OUTER MEMBRANE RECEPTOR"/>
    <property type="match status" value="1"/>
</dbReference>
<evidence type="ECO:0000256" key="9">
    <source>
        <dbReference type="ARBA" id="ARBA00023237"/>
    </source>
</evidence>
<feature type="domain" description="TonB-dependent receptor-like beta-barrel" evidence="14">
    <location>
        <begin position="363"/>
        <end position="667"/>
    </location>
</feature>
<dbReference type="PANTHER" id="PTHR30069:SF40">
    <property type="entry name" value="TONB-DEPENDENT RECEPTOR NMB0964-RELATED"/>
    <property type="match status" value="1"/>
</dbReference>
<protein>
    <submittedName>
        <fullName evidence="16">Iron complex outermembrane receptor protein</fullName>
    </submittedName>
</protein>
<comment type="similarity">
    <text evidence="2 10 11">Belongs to the TonB-dependent receptor family.</text>
</comment>
<dbReference type="SUPFAM" id="SSF56935">
    <property type="entry name" value="Porins"/>
    <property type="match status" value="1"/>
</dbReference>
<evidence type="ECO:0000256" key="11">
    <source>
        <dbReference type="RuleBase" id="RU003357"/>
    </source>
</evidence>
<keyword evidence="7 10" id="KW-0472">Membrane</keyword>
<evidence type="ECO:0000256" key="1">
    <source>
        <dbReference type="ARBA" id="ARBA00004571"/>
    </source>
</evidence>
<dbReference type="InterPro" id="IPR037066">
    <property type="entry name" value="Plug_dom_sf"/>
</dbReference>
<keyword evidence="6 11" id="KW-0798">TonB box</keyword>
<comment type="subcellular location">
    <subcellularLocation>
        <location evidence="1 10">Cell outer membrane</location>
        <topology evidence="1 10">Multi-pass membrane protein</topology>
    </subcellularLocation>
</comment>
<evidence type="ECO:0000256" key="13">
    <source>
        <dbReference type="SAM" id="SignalP"/>
    </source>
</evidence>
<evidence type="ECO:0000256" key="10">
    <source>
        <dbReference type="PROSITE-ProRule" id="PRU01360"/>
    </source>
</evidence>
<dbReference type="InterPro" id="IPR012910">
    <property type="entry name" value="Plug_dom"/>
</dbReference>
<dbReference type="Gene3D" id="2.40.170.20">
    <property type="entry name" value="TonB-dependent receptor, beta-barrel domain"/>
    <property type="match status" value="1"/>
</dbReference>
<evidence type="ECO:0000259" key="14">
    <source>
        <dbReference type="Pfam" id="PF00593"/>
    </source>
</evidence>
<dbReference type="PROSITE" id="PS52016">
    <property type="entry name" value="TONB_DEPENDENT_REC_3"/>
    <property type="match status" value="1"/>
</dbReference>
<organism evidence="16 17">
    <name type="scientific">Massilia aurea</name>
    <dbReference type="NCBI Taxonomy" id="373040"/>
    <lineage>
        <taxon>Bacteria</taxon>
        <taxon>Pseudomonadati</taxon>
        <taxon>Pseudomonadota</taxon>
        <taxon>Betaproteobacteria</taxon>
        <taxon>Burkholderiales</taxon>
        <taxon>Oxalobacteraceae</taxon>
        <taxon>Telluria group</taxon>
        <taxon>Massilia</taxon>
    </lineage>
</organism>
<feature type="domain" description="TonB-dependent receptor plug" evidence="15">
    <location>
        <begin position="58"/>
        <end position="160"/>
    </location>
</feature>
<sequence length="698" mass="75982">MSHFTCKRTPLTLALMLAFGAPLAVHAQTTTGRMAADPDSVPTVVVSASALGVVHDDMITPVTSLGGAELVRARESTLGETLAHQPGITSSHFGAGASRPVIRGMDGPRVKILSDGAEIQDASTISPDHAVAFEPVLAERIEVLRGPSALAYGGGAVGGVVNIIDRKIPTAMPENGLEGSAEIRANSAAREKTGAFEFTTAAGSNVALHLEGVKRDAGDYRVGKDWVDGRRVLGSYKEGETGTVGLSWIGKNGYLGAAFTKERTEYGIPGHNHEFEGCHPHGVQLHCGGHEEEEGHDHDEEGHEHEHEHSDVPVVKLDSKRWDVRGEYRNPMAGIERVRMRASFTEYVHDELEENVVSTSFRNKGIDARLEAVHAPIAGVRGVFGLQTTRRDFSALGEEAYVPPTLTKKHAAFLTEEYKLQDWRFEAGLRHEWQDIEVDAPGLANTDARGTSASVGAVWKLTPGYSLGTSLSRSHRLPTAEELYADGAHLATSTYEIGNQNLDKETSNNVDLTLRKFDGDTTFSVSAFRNKVDNYIYARTLDSQDGFQLVQYTQRDALFTGVEGEIRQKLSSSLSATVFGDYVRARFDGGDGSRNLPRIPASRIGVKFDGDWNGWHGMVELYRVGKQDKLAEYETETGGYNMLNVGTHYSTRIGGVPTQFYARLNNLTDELAFSHTSFIKNAAPLTGRNITAGIRVMF</sequence>
<evidence type="ECO:0000256" key="7">
    <source>
        <dbReference type="ARBA" id="ARBA00023136"/>
    </source>
</evidence>
<keyword evidence="17" id="KW-1185">Reference proteome</keyword>
<dbReference type="Proteomes" id="UP000540787">
    <property type="component" value="Unassembled WGS sequence"/>
</dbReference>
<dbReference type="Pfam" id="PF00593">
    <property type="entry name" value="TonB_dep_Rec_b-barrel"/>
    <property type="match status" value="1"/>
</dbReference>
<dbReference type="GO" id="GO:0015344">
    <property type="term" value="F:siderophore uptake transmembrane transporter activity"/>
    <property type="evidence" value="ECO:0007669"/>
    <property type="project" value="TreeGrafter"/>
</dbReference>
<reference evidence="16 17" key="1">
    <citation type="submission" date="2020-08" db="EMBL/GenBank/DDBJ databases">
        <title>The Agave Microbiome: Exploring the role of microbial communities in plant adaptations to desert environments.</title>
        <authorList>
            <person name="Partida-Martinez L.P."/>
        </authorList>
    </citation>
    <scope>NUCLEOTIDE SEQUENCE [LARGE SCALE GENOMIC DNA]</scope>
    <source>
        <strain evidence="16 17">AT3.2</strain>
    </source>
</reference>
<name>A0A7W9WZS2_9BURK</name>
<keyword evidence="4 10" id="KW-1134">Transmembrane beta strand</keyword>
<feature type="signal peptide" evidence="13">
    <location>
        <begin position="1"/>
        <end position="27"/>
    </location>
</feature>
<dbReference type="Gene3D" id="2.170.130.10">
    <property type="entry name" value="TonB-dependent receptor, plug domain"/>
    <property type="match status" value="1"/>
</dbReference>
<dbReference type="GO" id="GO:0009279">
    <property type="term" value="C:cell outer membrane"/>
    <property type="evidence" value="ECO:0007669"/>
    <property type="project" value="UniProtKB-SubCell"/>
</dbReference>
<comment type="caution">
    <text evidence="16">The sequence shown here is derived from an EMBL/GenBank/DDBJ whole genome shotgun (WGS) entry which is preliminary data.</text>
</comment>
<keyword evidence="8 16" id="KW-0675">Receptor</keyword>
<accession>A0A7W9WZS2</accession>
<evidence type="ECO:0000256" key="5">
    <source>
        <dbReference type="ARBA" id="ARBA00022692"/>
    </source>
</evidence>
<evidence type="ECO:0000256" key="4">
    <source>
        <dbReference type="ARBA" id="ARBA00022452"/>
    </source>
</evidence>
<evidence type="ECO:0000256" key="6">
    <source>
        <dbReference type="ARBA" id="ARBA00023077"/>
    </source>
</evidence>
<feature type="compositionally biased region" description="Basic and acidic residues" evidence="12">
    <location>
        <begin position="288"/>
        <end position="312"/>
    </location>
</feature>
<evidence type="ECO:0000256" key="8">
    <source>
        <dbReference type="ARBA" id="ARBA00023170"/>
    </source>
</evidence>
<dbReference type="InterPro" id="IPR000531">
    <property type="entry name" value="Beta-barrel_TonB"/>
</dbReference>
<feature type="region of interest" description="Disordered" evidence="12">
    <location>
        <begin position="287"/>
        <end position="312"/>
    </location>
</feature>
<proteinExistence type="inferred from homology"/>
<dbReference type="Pfam" id="PF07715">
    <property type="entry name" value="Plug"/>
    <property type="match status" value="1"/>
</dbReference>
<keyword evidence="9 10" id="KW-0998">Cell outer membrane</keyword>
<feature type="chain" id="PRO_5031004919" evidence="13">
    <location>
        <begin position="28"/>
        <end position="698"/>
    </location>
</feature>
<gene>
    <name evidence="16" type="ORF">HD842_001914</name>
</gene>
<evidence type="ECO:0000256" key="3">
    <source>
        <dbReference type="ARBA" id="ARBA00022448"/>
    </source>
</evidence>
<keyword evidence="3 10" id="KW-0813">Transport</keyword>
<evidence type="ECO:0000256" key="12">
    <source>
        <dbReference type="SAM" id="MobiDB-lite"/>
    </source>
</evidence>
<dbReference type="InterPro" id="IPR039426">
    <property type="entry name" value="TonB-dep_rcpt-like"/>
</dbReference>
<dbReference type="AlphaFoldDB" id="A0A7W9WZS2"/>